<dbReference type="InterPro" id="IPR023346">
    <property type="entry name" value="Lysozyme-like_dom_sf"/>
</dbReference>
<dbReference type="AlphaFoldDB" id="C6HUK2"/>
<organism evidence="3 4">
    <name type="scientific">Leptospirillum ferrodiazotrophum</name>
    <dbReference type="NCBI Taxonomy" id="412449"/>
    <lineage>
        <taxon>Bacteria</taxon>
        <taxon>Pseudomonadati</taxon>
        <taxon>Nitrospirota</taxon>
        <taxon>Nitrospiria</taxon>
        <taxon>Nitrospirales</taxon>
        <taxon>Nitrospiraceae</taxon>
        <taxon>Leptospirillum</taxon>
    </lineage>
</organism>
<proteinExistence type="inferred from homology"/>
<dbReference type="CDD" id="cd13401">
    <property type="entry name" value="Slt70-like"/>
    <property type="match status" value="1"/>
</dbReference>
<evidence type="ECO:0000313" key="3">
    <source>
        <dbReference type="EMBL" id="EES53735.1"/>
    </source>
</evidence>
<dbReference type="InterPro" id="IPR008258">
    <property type="entry name" value="Transglycosylase_SLT_dom_1"/>
</dbReference>
<protein>
    <submittedName>
        <fullName evidence="3">Lytic transglycosylase, catalytic</fullName>
    </submittedName>
</protein>
<dbReference type="EMBL" id="GG693856">
    <property type="protein sequence ID" value="EES53735.1"/>
    <property type="molecule type" value="Genomic_DNA"/>
</dbReference>
<accession>C6HUK2</accession>
<dbReference type="PANTHER" id="PTHR37423">
    <property type="entry name" value="SOLUBLE LYTIC MUREIN TRANSGLYCOSYLASE-RELATED"/>
    <property type="match status" value="1"/>
</dbReference>
<keyword evidence="4" id="KW-1185">Reference proteome</keyword>
<dbReference type="Pfam" id="PF01464">
    <property type="entry name" value="SLT"/>
    <property type="match status" value="1"/>
</dbReference>
<reference evidence="3 4" key="1">
    <citation type="journal article" date="2009" name="Appl. Environ. Microbiol.">
        <title>Community genomic and proteomic analyses of chemoautotrophic iron-oxidizing "Leptospirillum rubarum" (Group II) and "Leptospirillum ferrodiazotrophum" (Group III) bacteria in acid mine drainage biofilms.</title>
        <authorList>
            <person name="Goltsman D.S."/>
            <person name="Denef V.J."/>
            <person name="Singer S.W."/>
            <person name="VerBerkmoes N.C."/>
            <person name="Lefsrud M."/>
            <person name="Mueller R.S."/>
            <person name="Dick G.J."/>
            <person name="Sun C.L."/>
            <person name="Wheeler K.E."/>
            <person name="Zemla A."/>
            <person name="Baker B.J."/>
            <person name="Hauser L."/>
            <person name="Land M."/>
            <person name="Shah M.B."/>
            <person name="Thelen M.P."/>
            <person name="Hettich R.L."/>
            <person name="Banfield J.F."/>
        </authorList>
    </citation>
    <scope>NUCLEOTIDE SEQUENCE [LARGE SCALE GENOMIC DNA]</scope>
</reference>
<evidence type="ECO:0000256" key="1">
    <source>
        <dbReference type="ARBA" id="ARBA00007734"/>
    </source>
</evidence>
<comment type="similarity">
    <text evidence="1">Belongs to the transglycosylase Slt family.</text>
</comment>
<dbReference type="Proteomes" id="UP000009374">
    <property type="component" value="Unassembled WGS sequence"/>
</dbReference>
<gene>
    <name evidence="3" type="ORF">UBAL3_60500031</name>
</gene>
<dbReference type="SUPFAM" id="SSF53955">
    <property type="entry name" value="Lysozyme-like"/>
    <property type="match status" value="1"/>
</dbReference>
<evidence type="ECO:0000259" key="2">
    <source>
        <dbReference type="Pfam" id="PF01464"/>
    </source>
</evidence>
<name>C6HUK2_9BACT</name>
<dbReference type="Gene3D" id="1.10.530.10">
    <property type="match status" value="1"/>
</dbReference>
<dbReference type="PANTHER" id="PTHR37423:SF2">
    <property type="entry name" value="MEMBRANE-BOUND LYTIC MUREIN TRANSGLYCOSYLASE C"/>
    <property type="match status" value="1"/>
</dbReference>
<sequence length="698" mass="78542">MADFMSFSKLTRKTSLLFFLFFLTVCQGVRPAVSLASSQDSLDRYMMLLSFLSSEPPFPSLSPHFKKSRIGHLGLAKIDPKGLPEPLRRRALFLKAWMISPDVPLTEKGLTPAMRAYPDLAPLLLWHLAHSRDVDASVRKTLLRLEASRENTVFAPLRRGEVGGDRARRLLRKALSEHGEPRREILRRLIAAHPLSPESALALPLMRPEVPGGELLLPRWVTLQSMGANDLVLRETKSYLATSPTFPYRDRALYLEARARALTGDSQKARALIDNALATSPRLSLRSELAVLRCRLEISKDPDQGLSCLDSLQKRYPRAAFIPSLVALALRQDIVAPRREIPSVLRLPQDFWDVRDGQDAAWLLGLDQALRGQRNDALAQWSTLSSYLRVHAPERVGLLARTRYFRGRLEDSLGHPARARDLFRKTIDEGDGSAYPLWAAIACRGECGAFHLPAHHPTRPHRSPLRVRRAMEDLFQMGLFGPAVVLERLSRNSSLDRDQILRYGDLDMAISRRRQLLLVDRIFPAGGTGMRLPTGEWMTAAILSGFNRSGVPTLWALSIARQESRFRERSLSVDGALGVMQLMPQTALAVVRGQEGASFPVRIDKNLGEVRHPGVNSLIGGLYLKRLLRSVPGHPERAIAGYNAGLHAVLSWRQLSKADWDFFTEAIPYQETRRYVREVLWNYAYLERHLKGVRKGTP</sequence>
<evidence type="ECO:0000313" key="4">
    <source>
        <dbReference type="Proteomes" id="UP000009374"/>
    </source>
</evidence>
<feature type="domain" description="Transglycosylase SLT" evidence="2">
    <location>
        <begin position="548"/>
        <end position="657"/>
    </location>
</feature>